<name>A0A0L0NZ90_CANAR</name>
<dbReference type="Proteomes" id="UP000037122">
    <property type="component" value="Unassembled WGS sequence"/>
</dbReference>
<comment type="caution">
    <text evidence="1">The sequence shown here is derived from an EMBL/GenBank/DDBJ whole genome shotgun (WGS) entry which is preliminary data.</text>
</comment>
<evidence type="ECO:0000313" key="2">
    <source>
        <dbReference type="Proteomes" id="UP000037122"/>
    </source>
</evidence>
<dbReference type="AlphaFoldDB" id="A0A0L0NZ90"/>
<accession>A0A0L0NZ90</accession>
<evidence type="ECO:0000313" key="1">
    <source>
        <dbReference type="EMBL" id="KND99319.1"/>
    </source>
</evidence>
<protein>
    <submittedName>
        <fullName evidence="1">Uncharacterized protein</fullName>
    </submittedName>
</protein>
<dbReference type="VEuPathDB" id="FungiDB:QG37_03864"/>
<gene>
    <name evidence="1" type="ORF">QG37_03864</name>
</gene>
<sequence>MGGQHGIVRFDNGSRHLRSWVNGEFQLGLFAVVNGQLLQKQGAQTRTGTTTQRVSEEETLQTLTLVRHSSDAVQHVVQDLSAHCVVATSVVVRRIFFTGNQLLWVKQILVGARTNLVYHVWLQIHVQCSRHVLARACFGEKSRESLFATFRSVQSFLKVSIWSDPVFLGV</sequence>
<dbReference type="EMBL" id="LGST01000025">
    <property type="protein sequence ID" value="KND99319.1"/>
    <property type="molecule type" value="Genomic_DNA"/>
</dbReference>
<organism evidence="1 2">
    <name type="scientific">Candidozyma auris</name>
    <name type="common">Yeast</name>
    <name type="synonym">Candida auris</name>
    <dbReference type="NCBI Taxonomy" id="498019"/>
    <lineage>
        <taxon>Eukaryota</taxon>
        <taxon>Fungi</taxon>
        <taxon>Dikarya</taxon>
        <taxon>Ascomycota</taxon>
        <taxon>Saccharomycotina</taxon>
        <taxon>Pichiomycetes</taxon>
        <taxon>Metschnikowiaceae</taxon>
        <taxon>Candidozyma</taxon>
    </lineage>
</organism>
<reference evidence="2" key="1">
    <citation type="journal article" date="2015" name="BMC Genomics">
        <title>Draft genome of a commonly misdiagnosed multidrug resistant pathogen Candida auris.</title>
        <authorList>
            <person name="Chatterjee S."/>
            <person name="Alampalli S.V."/>
            <person name="Nageshan R.K."/>
            <person name="Chettiar S.T."/>
            <person name="Joshi S."/>
            <person name="Tatu U.S."/>
        </authorList>
    </citation>
    <scope>NUCLEOTIDE SEQUENCE [LARGE SCALE GENOMIC DNA]</scope>
    <source>
        <strain evidence="2">6684</strain>
    </source>
</reference>
<proteinExistence type="predicted"/>